<protein>
    <submittedName>
        <fullName evidence="1">Uncharacterized protein</fullName>
    </submittedName>
</protein>
<dbReference type="AlphaFoldDB" id="A0A916VIZ3"/>
<comment type="caution">
    <text evidence="1">The sequence shown here is derived from an EMBL/GenBank/DDBJ whole genome shotgun (WGS) entry which is preliminary data.</text>
</comment>
<reference evidence="1" key="1">
    <citation type="submission" date="2020-08" db="EMBL/GenBank/DDBJ databases">
        <title>Taxonomic study for Lactobacillus species isolated from hardwood bark.</title>
        <authorList>
            <person name="Tohno M."/>
            <person name="Tanizawa Y."/>
        </authorList>
    </citation>
    <scope>NUCLEOTIDE SEQUENCE</scope>
    <source>
        <strain evidence="1">B40</strain>
    </source>
</reference>
<accession>A0A916VIZ3</accession>
<dbReference type="RefSeq" id="WP_212780338.1">
    <property type="nucleotide sequence ID" value="NZ_BMAY01000003.1"/>
</dbReference>
<evidence type="ECO:0000313" key="1">
    <source>
        <dbReference type="EMBL" id="GFZ26639.1"/>
    </source>
</evidence>
<dbReference type="EMBL" id="BMAY01000003">
    <property type="protein sequence ID" value="GFZ26639.1"/>
    <property type="molecule type" value="Genomic_DNA"/>
</dbReference>
<dbReference type="Proteomes" id="UP000677218">
    <property type="component" value="Unassembled WGS sequence"/>
</dbReference>
<gene>
    <name evidence="1" type="ORF">LCB40_05190</name>
</gene>
<evidence type="ECO:0000313" key="2">
    <source>
        <dbReference type="Proteomes" id="UP000677218"/>
    </source>
</evidence>
<keyword evidence="2" id="KW-1185">Reference proteome</keyword>
<sequence length="257" mass="29073">MKITEDEHRHDLHLLESAIHNFNAAKAPSSPVPVFNAFARLAQKGEDIYAYAAEDEDNSEESLTFLLAPVPDDMGDFIALTTHPEDADNLIAVLGTKELVQSTENETTGYMINPEDDEAFPIEVAEVKDKILGDEPLYSTLTYIYESMDELAVEMDLAPLVQVERDQSLFENWINDQLDQVYEAGLHTAALPFPEMPWPDEDQRVGLMTMIQAIFTWFDAHADYPIDLYLSCNEDQYELNEELTAFLNEQDGDDADN</sequence>
<name>A0A916VIZ3_9LACO</name>
<proteinExistence type="predicted"/>
<organism evidence="1 2">
    <name type="scientific">Lactobacillus corticis</name>
    <dbReference type="NCBI Taxonomy" id="2201249"/>
    <lineage>
        <taxon>Bacteria</taxon>
        <taxon>Bacillati</taxon>
        <taxon>Bacillota</taxon>
        <taxon>Bacilli</taxon>
        <taxon>Lactobacillales</taxon>
        <taxon>Lactobacillaceae</taxon>
        <taxon>Lactobacillus</taxon>
    </lineage>
</organism>